<dbReference type="OrthoDB" id="9848893at2"/>
<evidence type="ECO:0000313" key="2">
    <source>
        <dbReference type="Proteomes" id="UP000238701"/>
    </source>
</evidence>
<evidence type="ECO:0000313" key="1">
    <source>
        <dbReference type="EMBL" id="SPF39196.1"/>
    </source>
</evidence>
<dbReference type="AlphaFoldDB" id="A0A2U3KHU0"/>
<dbReference type="Proteomes" id="UP000238701">
    <property type="component" value="Unassembled WGS sequence"/>
</dbReference>
<dbReference type="EMBL" id="OMOD01000118">
    <property type="protein sequence ID" value="SPF39196.1"/>
    <property type="molecule type" value="Genomic_DNA"/>
</dbReference>
<organism evidence="1 2">
    <name type="scientific">Candidatus Sulfotelmatobacter kueseliae</name>
    <dbReference type="NCBI Taxonomy" id="2042962"/>
    <lineage>
        <taxon>Bacteria</taxon>
        <taxon>Pseudomonadati</taxon>
        <taxon>Acidobacteriota</taxon>
        <taxon>Terriglobia</taxon>
        <taxon>Terriglobales</taxon>
        <taxon>Candidatus Korobacteraceae</taxon>
        <taxon>Candidatus Sulfotelmatobacter</taxon>
    </lineage>
</organism>
<name>A0A2U3KHU0_9BACT</name>
<sequence>MDRENRESMEEIHLRILRVTEDLRVIQRELNCAAMQAPTDPELMEALADPPEMEAIQVLKSALDQMRHFLWFYMQVVTSDSEMGEKFRQTLRQDARVRAPEMEQQFQSATDAIMLRYLADSKFRKPN</sequence>
<reference evidence="2" key="1">
    <citation type="submission" date="2018-02" db="EMBL/GenBank/DDBJ databases">
        <authorList>
            <person name="Hausmann B."/>
        </authorList>
    </citation>
    <scope>NUCLEOTIDE SEQUENCE [LARGE SCALE GENOMIC DNA]</scope>
    <source>
        <strain evidence="2">Peat soil MAG SbA1</strain>
    </source>
</reference>
<accession>A0A2U3KHU0</accession>
<protein>
    <submittedName>
        <fullName evidence="1">Uncharacterized protein</fullName>
    </submittedName>
</protein>
<gene>
    <name evidence="1" type="ORF">SBA1_260002</name>
</gene>
<proteinExistence type="predicted"/>